<dbReference type="SUPFAM" id="SSF52980">
    <property type="entry name" value="Restriction endonuclease-like"/>
    <property type="match status" value="1"/>
</dbReference>
<dbReference type="PANTHER" id="PTHR34039">
    <property type="entry name" value="UPF0102 PROTEIN YRAN"/>
    <property type="match status" value="1"/>
</dbReference>
<reference evidence="3 4" key="1">
    <citation type="journal article" date="2016" name="Nat. Commun.">
        <title>Thousands of microbial genomes shed light on interconnected biogeochemical processes in an aquifer system.</title>
        <authorList>
            <person name="Anantharaman K."/>
            <person name="Brown C.T."/>
            <person name="Hug L.A."/>
            <person name="Sharon I."/>
            <person name="Castelle C.J."/>
            <person name="Probst A.J."/>
            <person name="Thomas B.C."/>
            <person name="Singh A."/>
            <person name="Wilkins M.J."/>
            <person name="Karaoz U."/>
            <person name="Brodie E.L."/>
            <person name="Williams K.H."/>
            <person name="Hubbard S.S."/>
            <person name="Banfield J.F."/>
        </authorList>
    </citation>
    <scope>NUCLEOTIDE SEQUENCE [LARGE SCALE GENOMIC DNA]</scope>
</reference>
<dbReference type="Gene3D" id="3.40.1350.10">
    <property type="match status" value="1"/>
</dbReference>
<dbReference type="GO" id="GO:0003676">
    <property type="term" value="F:nucleic acid binding"/>
    <property type="evidence" value="ECO:0007669"/>
    <property type="project" value="InterPro"/>
</dbReference>
<dbReference type="Proteomes" id="UP000177811">
    <property type="component" value="Unassembled WGS sequence"/>
</dbReference>
<evidence type="ECO:0000313" key="4">
    <source>
        <dbReference type="Proteomes" id="UP000177811"/>
    </source>
</evidence>
<evidence type="ECO:0000256" key="2">
    <source>
        <dbReference type="HAMAP-Rule" id="MF_00048"/>
    </source>
</evidence>
<name>A0A1G2KSU2_9BACT</name>
<proteinExistence type="inferred from homology"/>
<dbReference type="Pfam" id="PF02021">
    <property type="entry name" value="UPF0102"/>
    <property type="match status" value="1"/>
</dbReference>
<dbReference type="InterPro" id="IPR011856">
    <property type="entry name" value="tRNA_endonuc-like_dom_sf"/>
</dbReference>
<comment type="similarity">
    <text evidence="1 2">Belongs to the UPF0102 family.</text>
</comment>
<dbReference type="EMBL" id="MHQL01000057">
    <property type="protein sequence ID" value="OHA01672.1"/>
    <property type="molecule type" value="Genomic_DNA"/>
</dbReference>
<dbReference type="HAMAP" id="MF_00048">
    <property type="entry name" value="UPF0102"/>
    <property type="match status" value="1"/>
</dbReference>
<dbReference type="InterPro" id="IPR003509">
    <property type="entry name" value="UPF0102_YraN-like"/>
</dbReference>
<dbReference type="PANTHER" id="PTHR34039:SF1">
    <property type="entry name" value="UPF0102 PROTEIN YRAN"/>
    <property type="match status" value="1"/>
</dbReference>
<evidence type="ECO:0000313" key="3">
    <source>
        <dbReference type="EMBL" id="OHA01672.1"/>
    </source>
</evidence>
<protein>
    <recommendedName>
        <fullName evidence="2">UPF0102 protein A3C16_04460</fullName>
    </recommendedName>
</protein>
<evidence type="ECO:0000256" key="1">
    <source>
        <dbReference type="ARBA" id="ARBA00006738"/>
    </source>
</evidence>
<dbReference type="InterPro" id="IPR011335">
    <property type="entry name" value="Restrct_endonuc-II-like"/>
</dbReference>
<accession>A0A1G2KSU2</accession>
<dbReference type="AlphaFoldDB" id="A0A1G2KSU2"/>
<sequence>MAKTKKRELGDRGEEHAVHFLKEQGFSILARNHRIANIGELDIITKKGNEYIFFEVKTRDVAHEAEYPILFSIDARKRAALKRACELYLIEIGRQSAEWRVDAILISVSKKTGSITHIEHMENILWERYY</sequence>
<gene>
    <name evidence="3" type="ORF">A3C16_04460</name>
</gene>
<comment type="caution">
    <text evidence="3">The sequence shown here is derived from an EMBL/GenBank/DDBJ whole genome shotgun (WGS) entry which is preliminary data.</text>
</comment>
<organism evidence="3 4">
    <name type="scientific">Candidatus Sungbacteria bacterium RIFCSPHIGHO2_02_FULL_51_29</name>
    <dbReference type="NCBI Taxonomy" id="1802273"/>
    <lineage>
        <taxon>Bacteria</taxon>
        <taxon>Candidatus Sungiibacteriota</taxon>
    </lineage>
</organism>